<evidence type="ECO:0000259" key="1">
    <source>
        <dbReference type="Pfam" id="PF08448"/>
    </source>
</evidence>
<dbReference type="RefSeq" id="WP_089697777.1">
    <property type="nucleotide sequence ID" value="NZ_FNHL01000003.1"/>
</dbReference>
<feature type="domain" description="PAS fold-4" evidence="1">
    <location>
        <begin position="21"/>
        <end position="134"/>
    </location>
</feature>
<dbReference type="Gene3D" id="3.30.450.20">
    <property type="entry name" value="PAS domain"/>
    <property type="match status" value="1"/>
</dbReference>
<organism evidence="2 3">
    <name type="scientific">Halogranum gelatinilyticum</name>
    <dbReference type="NCBI Taxonomy" id="660521"/>
    <lineage>
        <taxon>Archaea</taxon>
        <taxon>Methanobacteriati</taxon>
        <taxon>Methanobacteriota</taxon>
        <taxon>Stenosarchaea group</taxon>
        <taxon>Halobacteria</taxon>
        <taxon>Halobacteriales</taxon>
        <taxon>Haloferacaceae</taxon>
    </lineage>
</organism>
<dbReference type="Proteomes" id="UP000199451">
    <property type="component" value="Unassembled WGS sequence"/>
</dbReference>
<dbReference type="OrthoDB" id="8127at2157"/>
<dbReference type="SUPFAM" id="SSF55785">
    <property type="entry name" value="PYP-like sensor domain (PAS domain)"/>
    <property type="match status" value="1"/>
</dbReference>
<dbReference type="InterPro" id="IPR035965">
    <property type="entry name" value="PAS-like_dom_sf"/>
</dbReference>
<name>A0A1G9VR14_9EURY</name>
<dbReference type="STRING" id="660521.SAMN04487949_2467"/>
<protein>
    <submittedName>
        <fullName evidence="2">PAS fold-containing protein</fullName>
    </submittedName>
</protein>
<sequence>MGTSDANRGGRTFAQAALHLFPAEIAVLDRDGVIVSTNLAWRMFGEANGLTEGADMVGVNYLDVCDAAASDDPVSATAAAGIRDVFDGIRDEFRLEYPCHSPDEKRWFVMRVIPFSVGEATYALVAHMDVTDRKLAELDVQTRTDQFEAIATLLSEDLQDTLSTAISRVIVLSSEVDSEETVRLEASLQRMSALLTDALALLRGETLDVTDVSLEATTLAAWGRTDTLDATLDVEESGVLEADLSLFGQLFQHLFQSALIQGGTKVDIRVGVANDAIYFEYHRSSVPQAVVEGGARSGSSAIDPDVAVAARIAEVHGWEFSTVAEDGTMRYEISGIQWRG</sequence>
<evidence type="ECO:0000313" key="2">
    <source>
        <dbReference type="EMBL" id="SDM74411.1"/>
    </source>
</evidence>
<reference evidence="3" key="1">
    <citation type="submission" date="2016-10" db="EMBL/GenBank/DDBJ databases">
        <authorList>
            <person name="Varghese N."/>
            <person name="Submissions S."/>
        </authorList>
    </citation>
    <scope>NUCLEOTIDE SEQUENCE [LARGE SCALE GENOMIC DNA]</scope>
    <source>
        <strain evidence="3">CGMCC 1.10119</strain>
    </source>
</reference>
<dbReference type="InterPro" id="IPR013656">
    <property type="entry name" value="PAS_4"/>
</dbReference>
<proteinExistence type="predicted"/>
<dbReference type="EMBL" id="FNHL01000003">
    <property type="protein sequence ID" value="SDM74411.1"/>
    <property type="molecule type" value="Genomic_DNA"/>
</dbReference>
<gene>
    <name evidence="2" type="ORF">SAMN04487949_2467</name>
</gene>
<dbReference type="Pfam" id="PF08448">
    <property type="entry name" value="PAS_4"/>
    <property type="match status" value="1"/>
</dbReference>
<accession>A0A1G9VR14</accession>
<dbReference type="AlphaFoldDB" id="A0A1G9VR14"/>
<keyword evidence="3" id="KW-1185">Reference proteome</keyword>
<evidence type="ECO:0000313" key="3">
    <source>
        <dbReference type="Proteomes" id="UP000199451"/>
    </source>
</evidence>